<dbReference type="Pfam" id="PF17921">
    <property type="entry name" value="Integrase_H2C2"/>
    <property type="match status" value="1"/>
</dbReference>
<evidence type="ECO:0000313" key="3">
    <source>
        <dbReference type="Proteomes" id="UP000053097"/>
    </source>
</evidence>
<reference evidence="2 3" key="1">
    <citation type="journal article" date="2014" name="Curr. Biol.">
        <title>The genome of the clonal raider ant Cerapachys biroi.</title>
        <authorList>
            <person name="Oxley P.R."/>
            <person name="Ji L."/>
            <person name="Fetter-Pruneda I."/>
            <person name="McKenzie S.K."/>
            <person name="Li C."/>
            <person name="Hu H."/>
            <person name="Zhang G."/>
            <person name="Kronauer D.J."/>
        </authorList>
    </citation>
    <scope>NUCLEOTIDE SEQUENCE [LARGE SCALE GENOMIC DNA]</scope>
</reference>
<dbReference type="Gene3D" id="1.10.340.70">
    <property type="match status" value="1"/>
</dbReference>
<dbReference type="EMBL" id="KK107303">
    <property type="protein sequence ID" value="EZA52947.1"/>
    <property type="molecule type" value="Genomic_DNA"/>
</dbReference>
<dbReference type="InterPro" id="IPR001584">
    <property type="entry name" value="Integrase_cat-core"/>
</dbReference>
<feature type="non-terminal residue" evidence="2">
    <location>
        <position position="1"/>
    </location>
</feature>
<dbReference type="Gene3D" id="3.30.420.10">
    <property type="entry name" value="Ribonuclease H-like superfamily/Ribonuclease H"/>
    <property type="match status" value="1"/>
</dbReference>
<name>A0A026WA27_OOCBI</name>
<dbReference type="GO" id="GO:0003676">
    <property type="term" value="F:nucleic acid binding"/>
    <property type="evidence" value="ECO:0007669"/>
    <property type="project" value="InterPro"/>
</dbReference>
<organism evidence="2 3">
    <name type="scientific">Ooceraea biroi</name>
    <name type="common">Clonal raider ant</name>
    <name type="synonym">Cerapachys biroi</name>
    <dbReference type="NCBI Taxonomy" id="2015173"/>
    <lineage>
        <taxon>Eukaryota</taxon>
        <taxon>Metazoa</taxon>
        <taxon>Ecdysozoa</taxon>
        <taxon>Arthropoda</taxon>
        <taxon>Hexapoda</taxon>
        <taxon>Insecta</taxon>
        <taxon>Pterygota</taxon>
        <taxon>Neoptera</taxon>
        <taxon>Endopterygota</taxon>
        <taxon>Hymenoptera</taxon>
        <taxon>Apocrita</taxon>
        <taxon>Aculeata</taxon>
        <taxon>Formicoidea</taxon>
        <taxon>Formicidae</taxon>
        <taxon>Dorylinae</taxon>
        <taxon>Ooceraea</taxon>
    </lineage>
</organism>
<proteinExistence type="predicted"/>
<feature type="domain" description="Integrase catalytic" evidence="1">
    <location>
        <begin position="178"/>
        <end position="372"/>
    </location>
</feature>
<dbReference type="OrthoDB" id="7548183at2759"/>
<evidence type="ECO:0000313" key="2">
    <source>
        <dbReference type="EMBL" id="EZA52947.1"/>
    </source>
</evidence>
<dbReference type="InterPro" id="IPR041588">
    <property type="entry name" value="Integrase_H2C2"/>
</dbReference>
<dbReference type="Proteomes" id="UP000053097">
    <property type="component" value="Unassembled WGS sequence"/>
</dbReference>
<gene>
    <name evidence="2" type="ORF">X777_07643</name>
</gene>
<dbReference type="OMA" id="IENITWH"/>
<protein>
    <recommendedName>
        <fullName evidence="1">Integrase catalytic domain-containing protein</fullName>
    </recommendedName>
</protein>
<dbReference type="InterPro" id="IPR036397">
    <property type="entry name" value="RNaseH_sf"/>
</dbReference>
<sequence>RLIRVTAYLFRFLLRCRKRGNPLPDDPSRGLALTASECSAARSFWLKQIQSELFASEVSPLQREQCLSEKSPILALRLFLDRDGILRVGGRLGRASIPLAQQHPILLASHPLVRLIVEQAHRRALHAGLQLTLGTARQDFWIIRARSLVRSVVHRCVVCVRNRAVIPSQLMGELPAVRVSAPTRCFVHTGLDYAGPVHVRASAGRGIVTRKAYIALFICLATRAVHLELVSDYSTTAFLSAFTRFCSRRGLPNSVYSDNGTTFVGADREMTLAYRNALQDPDFLNSTASDKVSWHFVPPSAPHFGGLWEAEIKSVKHHLRRVLGSHTLTYEEFTTLLYKVEACLNSRPIAPLNDSIDDFEFLTPGHFLVGSAITTHPEPSLINLRENRLTRWQVVSQISERFWKL</sequence>
<evidence type="ECO:0000259" key="1">
    <source>
        <dbReference type="PROSITE" id="PS50994"/>
    </source>
</evidence>
<dbReference type="AlphaFoldDB" id="A0A026WA27"/>
<dbReference type="PANTHER" id="PTHR47331:SF1">
    <property type="entry name" value="GAG-LIKE PROTEIN"/>
    <property type="match status" value="1"/>
</dbReference>
<dbReference type="STRING" id="2015173.A0A026WA27"/>
<dbReference type="PANTHER" id="PTHR47331">
    <property type="entry name" value="PHD-TYPE DOMAIN-CONTAINING PROTEIN"/>
    <property type="match status" value="1"/>
</dbReference>
<dbReference type="GO" id="GO:0015074">
    <property type="term" value="P:DNA integration"/>
    <property type="evidence" value="ECO:0007669"/>
    <property type="project" value="InterPro"/>
</dbReference>
<keyword evidence="3" id="KW-1185">Reference proteome</keyword>
<dbReference type="InterPro" id="IPR012337">
    <property type="entry name" value="RNaseH-like_sf"/>
</dbReference>
<dbReference type="SUPFAM" id="SSF53098">
    <property type="entry name" value="Ribonuclease H-like"/>
    <property type="match status" value="1"/>
</dbReference>
<accession>A0A026WA27</accession>
<dbReference type="PROSITE" id="PS50994">
    <property type="entry name" value="INTEGRASE"/>
    <property type="match status" value="1"/>
</dbReference>